<evidence type="ECO:0000256" key="4">
    <source>
        <dbReference type="ARBA" id="ARBA00012339"/>
    </source>
</evidence>
<dbReference type="PANTHER" id="PTHR43411:SF1">
    <property type="entry name" value="ADENYLOSUCCINATE LYASE"/>
    <property type="match status" value="1"/>
</dbReference>
<name>A0A200R4S5_MACCD</name>
<gene>
    <name evidence="12" type="ORF">BVC80_1835g53</name>
</gene>
<organism evidence="12 13">
    <name type="scientific">Macleaya cordata</name>
    <name type="common">Five-seeded plume-poppy</name>
    <name type="synonym">Bocconia cordata</name>
    <dbReference type="NCBI Taxonomy" id="56857"/>
    <lineage>
        <taxon>Eukaryota</taxon>
        <taxon>Viridiplantae</taxon>
        <taxon>Streptophyta</taxon>
        <taxon>Embryophyta</taxon>
        <taxon>Tracheophyta</taxon>
        <taxon>Spermatophyta</taxon>
        <taxon>Magnoliopsida</taxon>
        <taxon>Ranunculales</taxon>
        <taxon>Papaveraceae</taxon>
        <taxon>Papaveroideae</taxon>
        <taxon>Macleaya</taxon>
    </lineage>
</organism>
<dbReference type="SUPFAM" id="SSF48557">
    <property type="entry name" value="L-aspartase-like"/>
    <property type="match status" value="1"/>
</dbReference>
<proteinExistence type="inferred from homology"/>
<dbReference type="Gene3D" id="1.10.275.10">
    <property type="entry name" value="Fumarase/aspartase (N-terminal domain)"/>
    <property type="match status" value="1"/>
</dbReference>
<dbReference type="STRING" id="56857.A0A200R4S5"/>
<dbReference type="GO" id="GO:0006189">
    <property type="term" value="P:'de novo' IMP biosynthetic process"/>
    <property type="evidence" value="ECO:0007669"/>
    <property type="project" value="UniProtKB-UniPathway"/>
</dbReference>
<evidence type="ECO:0000259" key="10">
    <source>
        <dbReference type="Pfam" id="PF00206"/>
    </source>
</evidence>
<dbReference type="InterPro" id="IPR000362">
    <property type="entry name" value="Fumarate_lyase_fam"/>
</dbReference>
<dbReference type="EC" id="4.3.2.2" evidence="4 9"/>
<dbReference type="InterPro" id="IPR008948">
    <property type="entry name" value="L-Aspartase-like"/>
</dbReference>
<sequence>MEVGASIRVSNSIQPSCIIPKISDCRTSIKLPCSSLTSNASFMSSRSSPRRACSCSASVKDSPKSAVAEMKRISAEDPTVFELSSLTALSPLDGRYWGKVKDLAPFMSEYGLIRFRVLVEIKWLIKLSQIPEVTEVPSFSDEALSYLKGVIDGFSTSDALEVKKIERVTNHDVKAVEYFLKQKCQSHPEIAKVLEFFHFACTSEDINNLAHALMLKGALNTVMLPVMDELIGALCKMGKDNAHIPMLSRTHGQPATPTTLGKEMAIFAARLSRERHHISKVALLGKFAGAVGNYNAHLVAYPDINWPRVAEEFVKSLGLSFNPYVTQIEPHDYMAELFNAIIQFNIILMDFDRDIWGYVSLGYFKQITKAGEIGSSTMPHKVNPIDFENSEGNLGKANGGLSHLSTKLPISRWQRDLTDSTVLRNMGEGLGHSLLAYKSALQGIAKLQVNEARLSEDLDQSWEVLAEPIQTVMRRYGVPEPYEKLKELTRGRAVTEESIREFISGLELPEDAKANLMKLTPHTYIGEAVKLAQNVDMFVDLVNGVYVL</sequence>
<dbReference type="GO" id="GO:0070626">
    <property type="term" value="F:(S)-2-(5-amino-1-(5-phospho-D-ribosyl)imidazole-4-carboxamido) succinate lyase (fumarate-forming) activity"/>
    <property type="evidence" value="ECO:0007669"/>
    <property type="project" value="RHEA"/>
</dbReference>
<reference evidence="12 13" key="1">
    <citation type="journal article" date="2017" name="Mol. Plant">
        <title>The Genome of Medicinal Plant Macleaya cordata Provides New Insights into Benzylisoquinoline Alkaloids Metabolism.</title>
        <authorList>
            <person name="Liu X."/>
            <person name="Liu Y."/>
            <person name="Huang P."/>
            <person name="Ma Y."/>
            <person name="Qing Z."/>
            <person name="Tang Q."/>
            <person name="Cao H."/>
            <person name="Cheng P."/>
            <person name="Zheng Y."/>
            <person name="Yuan Z."/>
            <person name="Zhou Y."/>
            <person name="Liu J."/>
            <person name="Tang Z."/>
            <person name="Zhuo Y."/>
            <person name="Zhang Y."/>
            <person name="Yu L."/>
            <person name="Huang J."/>
            <person name="Yang P."/>
            <person name="Peng Q."/>
            <person name="Zhang J."/>
            <person name="Jiang W."/>
            <person name="Zhang Z."/>
            <person name="Lin K."/>
            <person name="Ro D.K."/>
            <person name="Chen X."/>
            <person name="Xiong X."/>
            <person name="Shang Y."/>
            <person name="Huang S."/>
            <person name="Zeng J."/>
        </authorList>
    </citation>
    <scope>NUCLEOTIDE SEQUENCE [LARGE SCALE GENOMIC DNA]</scope>
    <source>
        <strain evidence="13">cv. BLH2017</strain>
        <tissue evidence="12">Root</tissue>
    </source>
</reference>
<dbReference type="InterPro" id="IPR024083">
    <property type="entry name" value="Fumarase/histidase_N"/>
</dbReference>
<accession>A0A200R4S5</accession>
<dbReference type="FunCoup" id="A0A200R4S5">
    <property type="interactions" value="1128"/>
</dbReference>
<evidence type="ECO:0000256" key="2">
    <source>
        <dbReference type="ARBA" id="ARBA00004734"/>
    </source>
</evidence>
<comment type="pathway">
    <text evidence="1 9">Purine metabolism; IMP biosynthesis via de novo pathway; 5-amino-1-(5-phospho-D-ribosyl)imidazole-4-carboxamide from 5-amino-1-(5-phospho-D-ribosyl)imidazole-4-carboxylate: step 2/2.</text>
</comment>
<feature type="domain" description="Adenylosuccinate lyase PurB C-terminal" evidence="11">
    <location>
        <begin position="411"/>
        <end position="525"/>
    </location>
</feature>
<evidence type="ECO:0000259" key="11">
    <source>
        <dbReference type="Pfam" id="PF08328"/>
    </source>
</evidence>
<comment type="pathway">
    <text evidence="2 9">Purine metabolism; AMP biosynthesis via de novo pathway; AMP from IMP: step 2/2.</text>
</comment>
<dbReference type="InterPro" id="IPR020557">
    <property type="entry name" value="Fumarate_lyase_CS"/>
</dbReference>
<dbReference type="NCBIfam" id="NF006764">
    <property type="entry name" value="PRK09285.1"/>
    <property type="match status" value="1"/>
</dbReference>
<dbReference type="InParanoid" id="A0A200R4S5"/>
<dbReference type="FunFam" id="1.10.275.10:FF:000003">
    <property type="entry name" value="Adenylosuccinate lyase"/>
    <property type="match status" value="1"/>
</dbReference>
<comment type="caution">
    <text evidence="12">The sequence shown here is derived from an EMBL/GenBank/DDBJ whole genome shotgun (WGS) entry which is preliminary data.</text>
</comment>
<keyword evidence="7 9" id="KW-0456">Lyase</keyword>
<evidence type="ECO:0000313" key="13">
    <source>
        <dbReference type="Proteomes" id="UP000195402"/>
    </source>
</evidence>
<evidence type="ECO:0000256" key="7">
    <source>
        <dbReference type="ARBA" id="ARBA00023239"/>
    </source>
</evidence>
<evidence type="ECO:0000256" key="6">
    <source>
        <dbReference type="ARBA" id="ARBA00022755"/>
    </source>
</evidence>
<dbReference type="AlphaFoldDB" id="A0A200R4S5"/>
<dbReference type="CDD" id="cd01598">
    <property type="entry name" value="PurB"/>
    <property type="match status" value="1"/>
</dbReference>
<feature type="domain" description="Fumarate lyase N-terminal" evidence="10">
    <location>
        <begin position="94"/>
        <end position="397"/>
    </location>
</feature>
<dbReference type="Gene3D" id="1.10.40.30">
    <property type="entry name" value="Fumarase/aspartase (C-terminal domain)"/>
    <property type="match status" value="1"/>
</dbReference>
<dbReference type="Proteomes" id="UP000195402">
    <property type="component" value="Unassembled WGS sequence"/>
</dbReference>
<dbReference type="PANTHER" id="PTHR43411">
    <property type="entry name" value="ADENYLOSUCCINATE LYASE"/>
    <property type="match status" value="1"/>
</dbReference>
<dbReference type="OMA" id="NNWAVVA"/>
<dbReference type="InterPro" id="IPR047136">
    <property type="entry name" value="PurB_bact"/>
</dbReference>
<protein>
    <recommendedName>
        <fullName evidence="5 9">Adenylosuccinate lyase</fullName>
        <shortName evidence="9">ASL</shortName>
        <ecNumber evidence="4 9">4.3.2.2</ecNumber>
    </recommendedName>
    <alternativeName>
        <fullName evidence="8 9">Adenylosuccinase</fullName>
    </alternativeName>
</protein>
<dbReference type="GO" id="GO:0004018">
    <property type="term" value="F:N6-(1,2-dicarboxyethyl)AMP AMP-lyase (fumarate-forming) activity"/>
    <property type="evidence" value="ECO:0007669"/>
    <property type="project" value="InterPro"/>
</dbReference>
<dbReference type="Gene3D" id="1.20.200.10">
    <property type="entry name" value="Fumarase/aspartase (Central domain)"/>
    <property type="match status" value="1"/>
</dbReference>
<dbReference type="UniPathway" id="UPA00075">
    <property type="reaction ID" value="UER00336"/>
</dbReference>
<evidence type="ECO:0000313" key="12">
    <source>
        <dbReference type="EMBL" id="OVA17680.1"/>
    </source>
</evidence>
<dbReference type="InterPro" id="IPR013539">
    <property type="entry name" value="PurB_C"/>
</dbReference>
<dbReference type="InterPro" id="IPR004769">
    <property type="entry name" value="Pur_lyase"/>
</dbReference>
<dbReference type="PRINTS" id="PR00149">
    <property type="entry name" value="FUMRATELYASE"/>
</dbReference>
<dbReference type="FunFam" id="1.20.200.10:FF:000004">
    <property type="entry name" value="Adenylosuccinate lyase"/>
    <property type="match status" value="1"/>
</dbReference>
<dbReference type="InterPro" id="IPR022761">
    <property type="entry name" value="Fumarate_lyase_N"/>
</dbReference>
<dbReference type="NCBIfam" id="TIGR00928">
    <property type="entry name" value="purB"/>
    <property type="match status" value="1"/>
</dbReference>
<dbReference type="UniPathway" id="UPA00074">
    <property type="reaction ID" value="UER00132"/>
</dbReference>
<evidence type="ECO:0000256" key="5">
    <source>
        <dbReference type="ARBA" id="ARBA00017058"/>
    </source>
</evidence>
<keyword evidence="13" id="KW-1185">Reference proteome</keyword>
<dbReference type="Pfam" id="PF08328">
    <property type="entry name" value="ASL_C"/>
    <property type="match status" value="1"/>
</dbReference>
<comment type="catalytic activity">
    <reaction evidence="9">
        <text>(2S)-2-[5-amino-1-(5-phospho-beta-D-ribosyl)imidazole-4-carboxamido]succinate = 5-amino-1-(5-phospho-beta-D-ribosyl)imidazole-4-carboxamide + fumarate</text>
        <dbReference type="Rhea" id="RHEA:23920"/>
        <dbReference type="ChEBI" id="CHEBI:29806"/>
        <dbReference type="ChEBI" id="CHEBI:58443"/>
        <dbReference type="ChEBI" id="CHEBI:58475"/>
        <dbReference type="EC" id="4.3.2.2"/>
    </reaction>
</comment>
<dbReference type="EMBL" id="MVGT01000437">
    <property type="protein sequence ID" value="OVA17680.1"/>
    <property type="molecule type" value="Genomic_DNA"/>
</dbReference>
<evidence type="ECO:0000256" key="3">
    <source>
        <dbReference type="ARBA" id="ARBA00008273"/>
    </source>
</evidence>
<comment type="catalytic activity">
    <reaction evidence="9">
        <text>N(6)-(1,2-dicarboxyethyl)-AMP = fumarate + AMP</text>
        <dbReference type="Rhea" id="RHEA:16853"/>
        <dbReference type="ChEBI" id="CHEBI:29806"/>
        <dbReference type="ChEBI" id="CHEBI:57567"/>
        <dbReference type="ChEBI" id="CHEBI:456215"/>
        <dbReference type="EC" id="4.3.2.2"/>
    </reaction>
</comment>
<dbReference type="FunFam" id="1.10.40.30:FF:000004">
    <property type="entry name" value="Adenylosuccinate lyase"/>
    <property type="match status" value="1"/>
</dbReference>
<evidence type="ECO:0000256" key="1">
    <source>
        <dbReference type="ARBA" id="ARBA00004706"/>
    </source>
</evidence>
<dbReference type="PROSITE" id="PS00163">
    <property type="entry name" value="FUMARATE_LYASES"/>
    <property type="match status" value="1"/>
</dbReference>
<comment type="similarity">
    <text evidence="3 9">Belongs to the lyase 1 family. Adenylosuccinate lyase subfamily.</text>
</comment>
<dbReference type="OrthoDB" id="406045at2759"/>
<keyword evidence="6 9" id="KW-0658">Purine biosynthesis</keyword>
<dbReference type="GO" id="GO:0044208">
    <property type="term" value="P:'de novo' AMP biosynthetic process"/>
    <property type="evidence" value="ECO:0007669"/>
    <property type="project" value="UniProtKB-UniPathway"/>
</dbReference>
<evidence type="ECO:0000256" key="9">
    <source>
        <dbReference type="RuleBase" id="RU361172"/>
    </source>
</evidence>
<dbReference type="Pfam" id="PF00206">
    <property type="entry name" value="Lyase_1"/>
    <property type="match status" value="1"/>
</dbReference>
<evidence type="ECO:0000256" key="8">
    <source>
        <dbReference type="ARBA" id="ARBA00030717"/>
    </source>
</evidence>